<feature type="domain" description="CD-NTase-associated protein 15" evidence="1">
    <location>
        <begin position="2"/>
        <end position="79"/>
    </location>
</feature>
<dbReference type="AlphaFoldDB" id="A0A7I7XR39"/>
<evidence type="ECO:0000259" key="1">
    <source>
        <dbReference type="Pfam" id="PF18153"/>
    </source>
</evidence>
<dbReference type="Pfam" id="PF18153">
    <property type="entry name" value="Cap15_CD_rec"/>
    <property type="match status" value="1"/>
</dbReference>
<reference evidence="2" key="2">
    <citation type="submission" date="2020-02" db="EMBL/GenBank/DDBJ databases">
        <authorList>
            <person name="Matsumoto Y."/>
            <person name="Motooka D."/>
            <person name="Nakamura S."/>
        </authorList>
    </citation>
    <scope>NUCLEOTIDE SEQUENCE</scope>
    <source>
        <strain evidence="2">JCM 13671</strain>
    </source>
</reference>
<dbReference type="Proteomes" id="UP000466931">
    <property type="component" value="Chromosome"/>
</dbReference>
<sequence>MTAQSASRSVTADFTKRAEEPDCYTLYYTYENTPRIEHRDQLAVHRGTTAATVYGPLPKQLEAEYWTNRDTKGSITARRISNRRATTFQEACQLEARRDAEARRGG</sequence>
<dbReference type="InterPro" id="IPR041208">
    <property type="entry name" value="Cap15"/>
</dbReference>
<evidence type="ECO:0000313" key="3">
    <source>
        <dbReference type="Proteomes" id="UP000466931"/>
    </source>
</evidence>
<name>A0A7I7XR39_9MYCO</name>
<protein>
    <recommendedName>
        <fullName evidence="1">CD-NTase-associated protein 15 domain-containing protein</fullName>
    </recommendedName>
</protein>
<keyword evidence="3" id="KW-1185">Reference proteome</keyword>
<reference evidence="2" key="1">
    <citation type="journal article" date="2019" name="Emerg. Microbes Infect.">
        <title>Comprehensive subspecies identification of 175 nontuberculous mycobacteria species based on 7547 genomic profiles.</title>
        <authorList>
            <person name="Matsumoto Y."/>
            <person name="Kinjo T."/>
            <person name="Motooka D."/>
            <person name="Nabeya D."/>
            <person name="Jung N."/>
            <person name="Uechi K."/>
            <person name="Horii T."/>
            <person name="Iida T."/>
            <person name="Fujita J."/>
            <person name="Nakamura S."/>
        </authorList>
    </citation>
    <scope>NUCLEOTIDE SEQUENCE [LARGE SCALE GENOMIC DNA]</scope>
    <source>
        <strain evidence="2">JCM 13671</strain>
    </source>
</reference>
<dbReference type="EMBL" id="AP022612">
    <property type="protein sequence ID" value="BBZ31736.1"/>
    <property type="molecule type" value="Genomic_DNA"/>
</dbReference>
<evidence type="ECO:0000313" key="2">
    <source>
        <dbReference type="EMBL" id="BBZ31736.1"/>
    </source>
</evidence>
<gene>
    <name evidence="2" type="ORF">MCNF_03410</name>
</gene>
<organism evidence="2 3">
    <name type="scientific">Mycolicibacterium confluentis</name>
    <dbReference type="NCBI Taxonomy" id="28047"/>
    <lineage>
        <taxon>Bacteria</taxon>
        <taxon>Bacillati</taxon>
        <taxon>Actinomycetota</taxon>
        <taxon>Actinomycetes</taxon>
        <taxon>Mycobacteriales</taxon>
        <taxon>Mycobacteriaceae</taxon>
        <taxon>Mycolicibacterium</taxon>
    </lineage>
</organism>
<accession>A0A7I7XR39</accession>
<proteinExistence type="predicted"/>